<dbReference type="EMBL" id="JAODUP010000823">
    <property type="protein sequence ID" value="KAK2143658.1"/>
    <property type="molecule type" value="Genomic_DNA"/>
</dbReference>
<keyword evidence="3" id="KW-1185">Reference proteome</keyword>
<evidence type="ECO:0000313" key="3">
    <source>
        <dbReference type="Proteomes" id="UP001208570"/>
    </source>
</evidence>
<dbReference type="AlphaFoldDB" id="A0AAD9IZW2"/>
<accession>A0AAD9IZW2</accession>
<feature type="region of interest" description="Disordered" evidence="1">
    <location>
        <begin position="139"/>
        <end position="160"/>
    </location>
</feature>
<evidence type="ECO:0000256" key="1">
    <source>
        <dbReference type="SAM" id="MobiDB-lite"/>
    </source>
</evidence>
<feature type="compositionally biased region" description="Low complexity" evidence="1">
    <location>
        <begin position="147"/>
        <end position="160"/>
    </location>
</feature>
<dbReference type="Proteomes" id="UP001208570">
    <property type="component" value="Unassembled WGS sequence"/>
</dbReference>
<gene>
    <name evidence="2" type="ORF">LSH36_823g00051</name>
</gene>
<protein>
    <submittedName>
        <fullName evidence="2">Uncharacterized protein</fullName>
    </submittedName>
</protein>
<sequence length="160" mass="17503">MSDSDIVPKVRYDNYDTCAVFTPFLSFPWFYDFSIPVYYRNASGVVAVELVGDNIGCSLGNDAKFFIFPVSTWSDATGLFGLRSTCILYEAAVVEGTSLQKLVPSTTAASYNIHVLLSPNRPVASLHVDTGKMKNLASFPREHPMLSPTSSTATTPDAFR</sequence>
<evidence type="ECO:0000313" key="2">
    <source>
        <dbReference type="EMBL" id="KAK2143658.1"/>
    </source>
</evidence>
<proteinExistence type="predicted"/>
<name>A0AAD9IZW2_9ANNE</name>
<reference evidence="2" key="1">
    <citation type="journal article" date="2023" name="Mol. Biol. Evol.">
        <title>Third-Generation Sequencing Reveals the Adaptive Role of the Epigenome in Three Deep-Sea Polychaetes.</title>
        <authorList>
            <person name="Perez M."/>
            <person name="Aroh O."/>
            <person name="Sun Y."/>
            <person name="Lan Y."/>
            <person name="Juniper S.K."/>
            <person name="Young C.R."/>
            <person name="Angers B."/>
            <person name="Qian P.Y."/>
        </authorList>
    </citation>
    <scope>NUCLEOTIDE SEQUENCE</scope>
    <source>
        <strain evidence="2">P08H-3</strain>
    </source>
</reference>
<organism evidence="2 3">
    <name type="scientific">Paralvinella palmiformis</name>
    <dbReference type="NCBI Taxonomy" id="53620"/>
    <lineage>
        <taxon>Eukaryota</taxon>
        <taxon>Metazoa</taxon>
        <taxon>Spiralia</taxon>
        <taxon>Lophotrochozoa</taxon>
        <taxon>Annelida</taxon>
        <taxon>Polychaeta</taxon>
        <taxon>Sedentaria</taxon>
        <taxon>Canalipalpata</taxon>
        <taxon>Terebellida</taxon>
        <taxon>Terebelliformia</taxon>
        <taxon>Alvinellidae</taxon>
        <taxon>Paralvinella</taxon>
    </lineage>
</organism>
<comment type="caution">
    <text evidence="2">The sequence shown here is derived from an EMBL/GenBank/DDBJ whole genome shotgun (WGS) entry which is preliminary data.</text>
</comment>